<evidence type="ECO:0000256" key="11">
    <source>
        <dbReference type="ARBA" id="ARBA00023159"/>
    </source>
</evidence>
<evidence type="ECO:0000256" key="4">
    <source>
        <dbReference type="ARBA" id="ARBA00022603"/>
    </source>
</evidence>
<keyword evidence="8" id="KW-0862">Zinc</keyword>
<dbReference type="OrthoDB" id="9811249at2"/>
<evidence type="ECO:0000259" key="14">
    <source>
        <dbReference type="PROSITE" id="PS01124"/>
    </source>
</evidence>
<evidence type="ECO:0000256" key="10">
    <source>
        <dbReference type="ARBA" id="ARBA00023125"/>
    </source>
</evidence>
<comment type="catalytic activity">
    <reaction evidence="1">
        <text>Hydrolysis of alkylated DNA, releasing 3-methyladenine, 3-methylguanine, 7-methylguanine and 7-methyladenine.</text>
        <dbReference type="EC" id="3.2.2.21"/>
    </reaction>
</comment>
<keyword evidence="6" id="KW-0479">Metal-binding</keyword>
<dbReference type="InterPro" id="IPR011257">
    <property type="entry name" value="DNA_glycosylase"/>
</dbReference>
<dbReference type="SUPFAM" id="SSF48150">
    <property type="entry name" value="DNA-glycosylase"/>
    <property type="match status" value="1"/>
</dbReference>
<sequence>MTLVDVMDDEQCYRACSSRDSRFDGWFYMAVTSTDIYCRPSCPAVKPKRENARFYPSAAAAQAAGFRACKRCRPDTSPGSPEWDVRADVVGRAMRLIADGVVDREGVGGLAGRLGYSDRQLNRLLMAEVGAGPLALARARRAQTARILLETSDLQIAQVAFAAGFASVRQFNDTVREVFGRTPTEVRGRAGARGVEPGEIRLRLPYREPIALGHTLDFLGLRAVPGVEEYVDGVYRRVLSLPHGTGVVELSPGPSWVWCRLVLADLRDLGAAVQRCRRLLDLDADPLAVDEALGNAELAGGALTALVRATPGLRSPGHVDPDELAVRAVLGQQVSVAGARTIAGRLTSLYGKPLSAPQGTLTHAFPTAAALADADPADLPMPNARKKALFALTGALASGAVRLDPGVDRRAAEVALLALPGIGPWTASYIRLRALGDPDVFLPTDLGVKHALAGLNLSISAAQSWSPWRSYALHHLWASLSATSTVSVKEVA</sequence>
<dbReference type="InterPro" id="IPR009057">
    <property type="entry name" value="Homeodomain-like_sf"/>
</dbReference>
<evidence type="ECO:0000256" key="8">
    <source>
        <dbReference type="ARBA" id="ARBA00022833"/>
    </source>
</evidence>
<keyword evidence="10" id="KW-0238">DNA-binding</keyword>
<evidence type="ECO:0000313" key="16">
    <source>
        <dbReference type="Proteomes" id="UP000190037"/>
    </source>
</evidence>
<evidence type="ECO:0000256" key="9">
    <source>
        <dbReference type="ARBA" id="ARBA00023015"/>
    </source>
</evidence>
<dbReference type="PANTHER" id="PTHR43003">
    <property type="entry name" value="DNA-3-METHYLADENINE GLYCOSYLASE"/>
    <property type="match status" value="1"/>
</dbReference>
<dbReference type="SMART" id="SM01009">
    <property type="entry name" value="AlkA_N"/>
    <property type="match status" value="1"/>
</dbReference>
<name>A0A1T3NVD3_9ACTN</name>
<keyword evidence="12" id="KW-0804">Transcription</keyword>
<dbReference type="Pfam" id="PF12833">
    <property type="entry name" value="HTH_18"/>
    <property type="match status" value="1"/>
</dbReference>
<evidence type="ECO:0000256" key="1">
    <source>
        <dbReference type="ARBA" id="ARBA00000086"/>
    </source>
</evidence>
<dbReference type="Gene3D" id="1.10.340.30">
    <property type="entry name" value="Hypothetical protein, domain 2"/>
    <property type="match status" value="1"/>
</dbReference>
<dbReference type="InterPro" id="IPR035451">
    <property type="entry name" value="Ada-like_dom_sf"/>
</dbReference>
<keyword evidence="13" id="KW-0234">DNA repair</keyword>
<gene>
    <name evidence="15" type="ORF">B4N89_06430</name>
</gene>
<evidence type="ECO:0000256" key="3">
    <source>
        <dbReference type="ARBA" id="ARBA00012000"/>
    </source>
</evidence>
<protein>
    <recommendedName>
        <fullName evidence="3">DNA-3-methyladenine glycosylase II</fullName>
        <ecNumber evidence="3">3.2.2.21</ecNumber>
    </recommendedName>
</protein>
<dbReference type="FunFam" id="3.40.10.10:FF:000001">
    <property type="entry name" value="DNA-3-methyladenine glycosylase 2"/>
    <property type="match status" value="1"/>
</dbReference>
<keyword evidence="5" id="KW-0808">Transferase</keyword>
<dbReference type="SUPFAM" id="SSF46689">
    <property type="entry name" value="Homeodomain-like"/>
    <property type="match status" value="1"/>
</dbReference>
<dbReference type="GO" id="GO:0006285">
    <property type="term" value="P:base-excision repair, AP site formation"/>
    <property type="evidence" value="ECO:0007669"/>
    <property type="project" value="TreeGrafter"/>
</dbReference>
<dbReference type="InterPro" id="IPR018060">
    <property type="entry name" value="HTH_AraC"/>
</dbReference>
<dbReference type="Pfam" id="PF06029">
    <property type="entry name" value="AlkA_N"/>
    <property type="match status" value="1"/>
</dbReference>
<evidence type="ECO:0000256" key="7">
    <source>
        <dbReference type="ARBA" id="ARBA00022763"/>
    </source>
</evidence>
<keyword evidence="16" id="KW-1185">Reference proteome</keyword>
<keyword evidence="7" id="KW-0227">DNA damage</keyword>
<evidence type="ECO:0000256" key="6">
    <source>
        <dbReference type="ARBA" id="ARBA00022723"/>
    </source>
</evidence>
<dbReference type="Proteomes" id="UP000190037">
    <property type="component" value="Unassembled WGS sequence"/>
</dbReference>
<dbReference type="Gene3D" id="3.30.310.20">
    <property type="entry name" value="DNA-3-methyladenine glycosylase AlkA, N-terminal domain"/>
    <property type="match status" value="1"/>
</dbReference>
<evidence type="ECO:0000313" key="15">
    <source>
        <dbReference type="EMBL" id="OPC80641.1"/>
    </source>
</evidence>
<dbReference type="CDD" id="cd00056">
    <property type="entry name" value="ENDO3c"/>
    <property type="match status" value="1"/>
</dbReference>
<dbReference type="InterPro" id="IPR003265">
    <property type="entry name" value="HhH-GPD_domain"/>
</dbReference>
<accession>A0A1T3NVD3</accession>
<dbReference type="AlphaFoldDB" id="A0A1T3NVD3"/>
<evidence type="ECO:0000256" key="12">
    <source>
        <dbReference type="ARBA" id="ARBA00023163"/>
    </source>
</evidence>
<dbReference type="GO" id="GO:0032259">
    <property type="term" value="P:methylation"/>
    <property type="evidence" value="ECO:0007669"/>
    <property type="project" value="UniProtKB-KW"/>
</dbReference>
<dbReference type="InterPro" id="IPR037046">
    <property type="entry name" value="AlkA_N_sf"/>
</dbReference>
<dbReference type="EMBL" id="MWQN01000001">
    <property type="protein sequence ID" value="OPC80641.1"/>
    <property type="molecule type" value="Genomic_DNA"/>
</dbReference>
<dbReference type="InterPro" id="IPR004026">
    <property type="entry name" value="Ada_DNA_repair_Zn-bd"/>
</dbReference>
<dbReference type="InterPro" id="IPR018062">
    <property type="entry name" value="HTH_AraC-typ_CS"/>
</dbReference>
<dbReference type="SUPFAM" id="SSF55945">
    <property type="entry name" value="TATA-box binding protein-like"/>
    <property type="match status" value="1"/>
</dbReference>
<dbReference type="eggNOG" id="COG0122">
    <property type="taxonomic scope" value="Bacteria"/>
</dbReference>
<dbReference type="STRING" id="159449.B4N89_06430"/>
<dbReference type="SMART" id="SM00478">
    <property type="entry name" value="ENDO3c"/>
    <property type="match status" value="1"/>
</dbReference>
<dbReference type="GO" id="GO:0003700">
    <property type="term" value="F:DNA-binding transcription factor activity"/>
    <property type="evidence" value="ECO:0007669"/>
    <property type="project" value="InterPro"/>
</dbReference>
<feature type="domain" description="HTH araC/xylS-type" evidence="14">
    <location>
        <begin position="91"/>
        <end position="189"/>
    </location>
</feature>
<dbReference type="InterPro" id="IPR051912">
    <property type="entry name" value="Alkylbase_DNA_Glycosylase/TA"/>
</dbReference>
<dbReference type="eggNOG" id="COG2169">
    <property type="taxonomic scope" value="Bacteria"/>
</dbReference>
<dbReference type="PANTHER" id="PTHR43003:SF13">
    <property type="entry name" value="DNA-3-METHYLADENINE GLYCOSYLASE 2"/>
    <property type="match status" value="1"/>
</dbReference>
<evidence type="ECO:0000256" key="13">
    <source>
        <dbReference type="ARBA" id="ARBA00023204"/>
    </source>
</evidence>
<dbReference type="Gene3D" id="1.10.1670.10">
    <property type="entry name" value="Helix-hairpin-Helix base-excision DNA repair enzymes (C-terminal)"/>
    <property type="match status" value="1"/>
</dbReference>
<comment type="caution">
    <text evidence="15">The sequence shown here is derived from an EMBL/GenBank/DDBJ whole genome shotgun (WGS) entry which is preliminary data.</text>
</comment>
<evidence type="ECO:0000256" key="5">
    <source>
        <dbReference type="ARBA" id="ARBA00022679"/>
    </source>
</evidence>
<proteinExistence type="predicted"/>
<comment type="cofactor">
    <cofactor evidence="2">
        <name>Zn(2+)</name>
        <dbReference type="ChEBI" id="CHEBI:29105"/>
    </cofactor>
</comment>
<dbReference type="SUPFAM" id="SSF57884">
    <property type="entry name" value="Ada DNA repair protein, N-terminal domain (N-Ada 10)"/>
    <property type="match status" value="1"/>
</dbReference>
<dbReference type="GO" id="GO:0008725">
    <property type="term" value="F:DNA-3-methyladenine glycosylase activity"/>
    <property type="evidence" value="ECO:0007669"/>
    <property type="project" value="TreeGrafter"/>
</dbReference>
<keyword evidence="4" id="KW-0489">Methyltransferase</keyword>
<keyword evidence="9" id="KW-0805">Transcription regulation</keyword>
<dbReference type="GO" id="GO:0008168">
    <property type="term" value="F:methyltransferase activity"/>
    <property type="evidence" value="ECO:0007669"/>
    <property type="project" value="UniProtKB-KW"/>
</dbReference>
<dbReference type="GO" id="GO:0043916">
    <property type="term" value="F:DNA-7-methylguanine glycosylase activity"/>
    <property type="evidence" value="ECO:0007669"/>
    <property type="project" value="TreeGrafter"/>
</dbReference>
<dbReference type="GO" id="GO:0006307">
    <property type="term" value="P:DNA alkylation repair"/>
    <property type="evidence" value="ECO:0007669"/>
    <property type="project" value="TreeGrafter"/>
</dbReference>
<dbReference type="EC" id="3.2.2.21" evidence="3"/>
<dbReference type="InterPro" id="IPR010316">
    <property type="entry name" value="AlkA_N"/>
</dbReference>
<dbReference type="GO" id="GO:0043565">
    <property type="term" value="F:sequence-specific DNA binding"/>
    <property type="evidence" value="ECO:0007669"/>
    <property type="project" value="InterPro"/>
</dbReference>
<dbReference type="GO" id="GO:0032131">
    <property type="term" value="F:alkylated DNA binding"/>
    <property type="evidence" value="ECO:0007669"/>
    <property type="project" value="TreeGrafter"/>
</dbReference>
<dbReference type="SMART" id="SM00342">
    <property type="entry name" value="HTH_ARAC"/>
    <property type="match status" value="1"/>
</dbReference>
<dbReference type="InterPro" id="IPR023170">
    <property type="entry name" value="HhH_base_excis_C"/>
</dbReference>
<dbReference type="Pfam" id="PF02805">
    <property type="entry name" value="Ada_Zn_binding"/>
    <property type="match status" value="1"/>
</dbReference>
<dbReference type="GO" id="GO:0005737">
    <property type="term" value="C:cytoplasm"/>
    <property type="evidence" value="ECO:0007669"/>
    <property type="project" value="TreeGrafter"/>
</dbReference>
<organism evidence="15 16">
    <name type="scientific">Embleya scabrispora</name>
    <dbReference type="NCBI Taxonomy" id="159449"/>
    <lineage>
        <taxon>Bacteria</taxon>
        <taxon>Bacillati</taxon>
        <taxon>Actinomycetota</taxon>
        <taxon>Actinomycetes</taxon>
        <taxon>Kitasatosporales</taxon>
        <taxon>Streptomycetaceae</taxon>
        <taxon>Embleya</taxon>
    </lineage>
</organism>
<evidence type="ECO:0000256" key="2">
    <source>
        <dbReference type="ARBA" id="ARBA00001947"/>
    </source>
</evidence>
<reference evidence="15 16" key="1">
    <citation type="submission" date="2017-03" db="EMBL/GenBank/DDBJ databases">
        <title>Draft genome sequence of Streptomyces scabrisporus NF3, endophyte isolated from Amphipterygium adstringens.</title>
        <authorList>
            <person name="Vazquez M."/>
            <person name="Ceapa C.D."/>
            <person name="Rodriguez Luna D."/>
            <person name="Sanchez Esquivel S."/>
        </authorList>
    </citation>
    <scope>NUCLEOTIDE SEQUENCE [LARGE SCALE GENOMIC DNA]</scope>
    <source>
        <strain evidence="15 16">NF3</strain>
    </source>
</reference>
<dbReference type="PROSITE" id="PS00041">
    <property type="entry name" value="HTH_ARAC_FAMILY_1"/>
    <property type="match status" value="1"/>
</dbReference>
<dbReference type="GO" id="GO:0008270">
    <property type="term" value="F:zinc ion binding"/>
    <property type="evidence" value="ECO:0007669"/>
    <property type="project" value="InterPro"/>
</dbReference>
<dbReference type="Gene3D" id="1.10.10.60">
    <property type="entry name" value="Homeodomain-like"/>
    <property type="match status" value="1"/>
</dbReference>
<keyword evidence="11" id="KW-0010">Activator</keyword>
<dbReference type="Gene3D" id="3.40.10.10">
    <property type="entry name" value="DNA Methylphosphotriester Repair Domain"/>
    <property type="match status" value="1"/>
</dbReference>
<dbReference type="GO" id="GO:0032993">
    <property type="term" value="C:protein-DNA complex"/>
    <property type="evidence" value="ECO:0007669"/>
    <property type="project" value="TreeGrafter"/>
</dbReference>
<dbReference type="PROSITE" id="PS01124">
    <property type="entry name" value="HTH_ARAC_FAMILY_2"/>
    <property type="match status" value="1"/>
</dbReference>